<dbReference type="Proteomes" id="UP000062260">
    <property type="component" value="Chromosome"/>
</dbReference>
<dbReference type="InterPro" id="IPR013830">
    <property type="entry name" value="SGNH_hydro"/>
</dbReference>
<accession>A0A109RHA3</accession>
<dbReference type="InterPro" id="IPR003329">
    <property type="entry name" value="Cytidylyl_trans"/>
</dbReference>
<dbReference type="Pfam" id="PF13472">
    <property type="entry name" value="Lipase_GDSL_2"/>
    <property type="match status" value="1"/>
</dbReference>
<dbReference type="PANTHER" id="PTHR21485">
    <property type="entry name" value="HAD SUPERFAMILY MEMBERS CMAS AND KDSC"/>
    <property type="match status" value="1"/>
</dbReference>
<reference evidence="2" key="2">
    <citation type="submission" date="2016-01" db="EMBL/GenBank/DDBJ databases">
        <title>Six Aerococcus type strain genome sequencing and assembly using PacBio and Illumina Hiseq.</title>
        <authorList>
            <person name="Carkaci D."/>
            <person name="Dargis R."/>
            <person name="Nielsen X.C."/>
            <person name="Skovgaard O."/>
            <person name="Fuursted K."/>
            <person name="Christensen J.J."/>
        </authorList>
    </citation>
    <scope>NUCLEOTIDE SEQUENCE [LARGE SCALE GENOMIC DNA]</scope>
    <source>
        <strain evidence="2">CCUG42038B</strain>
    </source>
</reference>
<dbReference type="KEGG" id="auh:AWM75_07805"/>
<sequence>MNNIAIIPARSGSKGLSDKNIINLKGKPLMTYTIEAALESGCFLNSVYVSTDSLEYAQIARDFGAKVIMRGARESSDQASSFMVIEHALKEIGEQVDTFCLLQPTSPLRTAQHIREAYSQLTSDMDFCVSVTKSDKNSQLIKPVEDGTLANFTGDFKNYARQKYDEYYPNGAIYIARPNAYLSKGDFFGKKSRAYLMDKSASIDIDGASDLIEAISILSQRNSREEQLVKTKRRIEEKLNQVALTGDLLFIGHSVLDMFPNSKIGEYEIVNLGISGACTKDLNNYLIDNLMSTGHIKKLLIMVGINDLKQEYRLEEFRHELLRLLDNIADKFPDIKIYLSLVMHNNGNVFVSNTEIDNFNQVILEEAKKFDAQIYRWNSFYNDYGKVCYCYSKDGVHLTEKGYELFTKEFLSALRGEIDV</sequence>
<protein>
    <submittedName>
        <fullName evidence="1">Uncharacterized protein</fullName>
    </submittedName>
</protein>
<organism evidence="1 2">
    <name type="scientific">Aerococcus urinaehominis</name>
    <dbReference type="NCBI Taxonomy" id="128944"/>
    <lineage>
        <taxon>Bacteria</taxon>
        <taxon>Bacillati</taxon>
        <taxon>Bacillota</taxon>
        <taxon>Bacilli</taxon>
        <taxon>Lactobacillales</taxon>
        <taxon>Aerococcaceae</taxon>
        <taxon>Aerococcus</taxon>
    </lineage>
</organism>
<dbReference type="SUPFAM" id="SSF52266">
    <property type="entry name" value="SGNH hydrolase"/>
    <property type="match status" value="1"/>
</dbReference>
<dbReference type="AlphaFoldDB" id="A0A109RHA3"/>
<dbReference type="CDD" id="cd02513">
    <property type="entry name" value="CMP-NeuAc_Synthase"/>
    <property type="match status" value="1"/>
</dbReference>
<dbReference type="OrthoDB" id="9805604at2"/>
<dbReference type="Gene3D" id="3.90.550.10">
    <property type="entry name" value="Spore Coat Polysaccharide Biosynthesis Protein SpsA, Chain A"/>
    <property type="match status" value="1"/>
</dbReference>
<gene>
    <name evidence="1" type="ORF">AWM75_07805</name>
</gene>
<evidence type="ECO:0000313" key="2">
    <source>
        <dbReference type="Proteomes" id="UP000062260"/>
    </source>
</evidence>
<keyword evidence="2" id="KW-1185">Reference proteome</keyword>
<dbReference type="STRING" id="128944.AWM75_07805"/>
<dbReference type="Gene3D" id="3.40.50.1110">
    <property type="entry name" value="SGNH hydrolase"/>
    <property type="match status" value="1"/>
</dbReference>
<proteinExistence type="predicted"/>
<dbReference type="InterPro" id="IPR050793">
    <property type="entry name" value="CMP-NeuNAc_synthase"/>
</dbReference>
<evidence type="ECO:0000313" key="1">
    <source>
        <dbReference type="EMBL" id="AMB99876.1"/>
    </source>
</evidence>
<dbReference type="PANTHER" id="PTHR21485:SF6">
    <property type="entry name" value="N-ACYLNEURAMINATE CYTIDYLYLTRANSFERASE-RELATED"/>
    <property type="match status" value="1"/>
</dbReference>
<dbReference type="InterPro" id="IPR036514">
    <property type="entry name" value="SGNH_hydro_sf"/>
</dbReference>
<dbReference type="SUPFAM" id="SSF53448">
    <property type="entry name" value="Nucleotide-diphospho-sugar transferases"/>
    <property type="match status" value="1"/>
</dbReference>
<name>A0A109RHA3_9LACT</name>
<dbReference type="EMBL" id="CP014163">
    <property type="protein sequence ID" value="AMB99876.1"/>
    <property type="molecule type" value="Genomic_DNA"/>
</dbReference>
<reference evidence="1 2" key="1">
    <citation type="journal article" date="2016" name="Genome Announc.">
        <title>Complete Genome Sequences of Aerococcus christensenii CCUG 28831T, Aerococcus sanguinicola CCUG 43001T, Aerococcus urinae CCUG 36881T, Aerococcus urinaeequi CCUG 28094T, Aerococcus urinaehominis CCUG 42038 BT, and Aerococcus viridans CCUG 4311T.</title>
        <authorList>
            <person name="Carkaci D."/>
            <person name="Dargis R."/>
            <person name="Nielsen X.C."/>
            <person name="Skovgaard O."/>
            <person name="Fuursted K."/>
            <person name="Christensen J.J."/>
        </authorList>
    </citation>
    <scope>NUCLEOTIDE SEQUENCE [LARGE SCALE GENOMIC DNA]</scope>
    <source>
        <strain evidence="1 2">CCUG42038B</strain>
    </source>
</reference>
<dbReference type="InterPro" id="IPR029044">
    <property type="entry name" value="Nucleotide-diphossugar_trans"/>
</dbReference>
<dbReference type="GO" id="GO:0008781">
    <property type="term" value="F:N-acylneuraminate cytidylyltransferase activity"/>
    <property type="evidence" value="ECO:0007669"/>
    <property type="project" value="TreeGrafter"/>
</dbReference>
<dbReference type="RefSeq" id="WP_067980504.1">
    <property type="nucleotide sequence ID" value="NZ_CP014163.1"/>
</dbReference>
<dbReference type="Pfam" id="PF02348">
    <property type="entry name" value="CTP_transf_3"/>
    <property type="match status" value="1"/>
</dbReference>